<evidence type="ECO:0000313" key="4">
    <source>
        <dbReference type="EMBL" id="EYC34523.1"/>
    </source>
</evidence>
<keyword evidence="5" id="KW-1185">Reference proteome</keyword>
<organism evidence="4 5">
    <name type="scientific">Ancylostoma ceylanicum</name>
    <dbReference type="NCBI Taxonomy" id="53326"/>
    <lineage>
        <taxon>Eukaryota</taxon>
        <taxon>Metazoa</taxon>
        <taxon>Ecdysozoa</taxon>
        <taxon>Nematoda</taxon>
        <taxon>Chromadorea</taxon>
        <taxon>Rhabditida</taxon>
        <taxon>Rhabditina</taxon>
        <taxon>Rhabditomorpha</taxon>
        <taxon>Strongyloidea</taxon>
        <taxon>Ancylostomatidae</taxon>
        <taxon>Ancylostomatinae</taxon>
        <taxon>Ancylostoma</taxon>
    </lineage>
</organism>
<dbReference type="Gene3D" id="3.40.720.10">
    <property type="entry name" value="Alkaline Phosphatase, subunit A"/>
    <property type="match status" value="1"/>
</dbReference>
<dbReference type="Proteomes" id="UP000024635">
    <property type="component" value="Unassembled WGS sequence"/>
</dbReference>
<dbReference type="GO" id="GO:0016529">
    <property type="term" value="C:sarcoplasmic reticulum"/>
    <property type="evidence" value="ECO:0007669"/>
    <property type="project" value="TreeGrafter"/>
</dbReference>
<dbReference type="Gene3D" id="3.40.570.10">
    <property type="entry name" value="Extracellular Endonuclease, subunit A"/>
    <property type="match status" value="1"/>
</dbReference>
<dbReference type="InterPro" id="IPR017850">
    <property type="entry name" value="Alkaline_phosphatase_core_sf"/>
</dbReference>
<dbReference type="PANTHER" id="PTHR10151:SF114">
    <property type="entry name" value="ECTONUCLEOTIDE PYROPHOSPHATASE_PHOSPHODIESTERASE C27A7.3"/>
    <property type="match status" value="1"/>
</dbReference>
<comment type="caution">
    <text evidence="4">The sequence shown here is derived from an EMBL/GenBank/DDBJ whole genome shotgun (WGS) entry which is preliminary data.</text>
</comment>
<dbReference type="SMART" id="SM00477">
    <property type="entry name" value="NUC"/>
    <property type="match status" value="1"/>
</dbReference>
<dbReference type="InterPro" id="IPR002591">
    <property type="entry name" value="Phosphodiest/P_Trfase"/>
</dbReference>
<gene>
    <name evidence="4" type="primary">Acey_s0001.g452</name>
    <name evidence="4" type="ORF">Y032_0001g452</name>
</gene>
<dbReference type="Pfam" id="PF01663">
    <property type="entry name" value="Phosphodiest"/>
    <property type="match status" value="1"/>
</dbReference>
<name>A0A016W676_9BILA</name>
<dbReference type="GO" id="GO:0016787">
    <property type="term" value="F:hydrolase activity"/>
    <property type="evidence" value="ECO:0007669"/>
    <property type="project" value="UniProtKB-KW"/>
</dbReference>
<proteinExistence type="predicted"/>
<dbReference type="InterPro" id="IPR020821">
    <property type="entry name" value="ENPP1-3/EXOG-like_nuc-like"/>
</dbReference>
<evidence type="ECO:0000256" key="2">
    <source>
        <dbReference type="ARBA" id="ARBA00023180"/>
    </source>
</evidence>
<accession>A0A016W676</accession>
<sequence length="582" mass="64953">MACSDSEIASGGFNSSDFGAKQPIWLAYKQQTNGITALHSWPLYPSEDADHPDYYVPKNRSASLGEQLNMTLNWLKMDSSARPGLVMVSCDEIQETFRAGVDESVMSELPSKIDRALNSFFTKLYEEAILDCVNIAIVSDEGITNGSRRLNLQHPDNIGSFEPGTVTLISTNGSDTTNVTSSLSCRKDDAIRVFLPSSVPTRWHYGGSETDDDVVILAKRGMEKCRNCKQKEMPDFSGFDYLDESMQTIFYAQGPSFKTGAVLPPFQNVEYMNLWLDLLNLHYVPNNGSVGFMDEVLSKPIKRERSRRFGIRECPFTQEERAVNCGGCTALHQVRVANWMNKCTQPNRPIVMLSSTSSQLCYQKICEKLIVRGTSGDESRALVELFHSNNTLARSQSPCLFVSSRYEFQCPGLSVPEGQELHSLSANPKKVLARIATIHVPWKALFVRDVLEPLNDYTLAISKELGRVISITGTAFDRNFDGLADDDKDGSPTHLYRVLITCTSGWTPNGFACRNPWSTRVIAFIFPHMEGDVNCLPSRELLLQYTARLRDVELITGMDIDLPGVPASHALHLKINVVTQLW</sequence>
<feature type="domain" description="ENPP1-3/EXOG-like endonuclease/phosphodiesterase" evidence="3">
    <location>
        <begin position="380"/>
        <end position="568"/>
    </location>
</feature>
<dbReference type="OrthoDB" id="5835412at2759"/>
<evidence type="ECO:0000259" key="3">
    <source>
        <dbReference type="SMART" id="SM00477"/>
    </source>
</evidence>
<evidence type="ECO:0000256" key="1">
    <source>
        <dbReference type="ARBA" id="ARBA00022801"/>
    </source>
</evidence>
<evidence type="ECO:0000313" key="5">
    <source>
        <dbReference type="Proteomes" id="UP000024635"/>
    </source>
</evidence>
<dbReference type="PANTHER" id="PTHR10151">
    <property type="entry name" value="ECTONUCLEOTIDE PYROPHOSPHATASE/PHOSPHODIESTERASE"/>
    <property type="match status" value="1"/>
</dbReference>
<dbReference type="SUPFAM" id="SSF53649">
    <property type="entry name" value="Alkaline phosphatase-like"/>
    <property type="match status" value="1"/>
</dbReference>
<dbReference type="InterPro" id="IPR044929">
    <property type="entry name" value="DNA/RNA_non-sp_Endonuclease_sf"/>
</dbReference>
<dbReference type="AlphaFoldDB" id="A0A016W676"/>
<dbReference type="EMBL" id="JARK01001337">
    <property type="protein sequence ID" value="EYC34523.1"/>
    <property type="molecule type" value="Genomic_DNA"/>
</dbReference>
<dbReference type="GO" id="GO:0055120">
    <property type="term" value="C:striated muscle dense body"/>
    <property type="evidence" value="ECO:0007669"/>
    <property type="project" value="TreeGrafter"/>
</dbReference>
<dbReference type="GO" id="GO:0031674">
    <property type="term" value="C:I band"/>
    <property type="evidence" value="ECO:0007669"/>
    <property type="project" value="TreeGrafter"/>
</dbReference>
<protein>
    <recommendedName>
        <fullName evidence="3">ENPP1-3/EXOG-like endonuclease/phosphodiesterase domain-containing protein</fullName>
    </recommendedName>
</protein>
<dbReference type="GO" id="GO:0003676">
    <property type="term" value="F:nucleic acid binding"/>
    <property type="evidence" value="ECO:0007669"/>
    <property type="project" value="InterPro"/>
</dbReference>
<keyword evidence="1" id="KW-0378">Hydrolase</keyword>
<dbReference type="GO" id="GO:0046872">
    <property type="term" value="F:metal ion binding"/>
    <property type="evidence" value="ECO:0007669"/>
    <property type="project" value="InterPro"/>
</dbReference>
<reference evidence="5" key="1">
    <citation type="journal article" date="2015" name="Nat. Genet.">
        <title>The genome and transcriptome of the zoonotic hookworm Ancylostoma ceylanicum identify infection-specific gene families.</title>
        <authorList>
            <person name="Schwarz E.M."/>
            <person name="Hu Y."/>
            <person name="Antoshechkin I."/>
            <person name="Miller M.M."/>
            <person name="Sternberg P.W."/>
            <person name="Aroian R.V."/>
        </authorList>
    </citation>
    <scope>NUCLEOTIDE SEQUENCE</scope>
    <source>
        <strain evidence="5">HY135</strain>
    </source>
</reference>
<keyword evidence="2" id="KW-0325">Glycoprotein</keyword>
<dbReference type="STRING" id="53326.A0A016W676"/>